<dbReference type="PANTHER" id="PTHR42941">
    <property type="entry name" value="SLL1037 PROTEIN"/>
    <property type="match status" value="1"/>
</dbReference>
<dbReference type="KEGG" id="dsf:UWK_02848"/>
<proteinExistence type="predicted"/>
<dbReference type="AlphaFoldDB" id="M1NII4"/>
<dbReference type="Gene3D" id="3.40.190.10">
    <property type="entry name" value="Periplasmic binding protein-like II"/>
    <property type="match status" value="2"/>
</dbReference>
<dbReference type="NCBIfam" id="TIGR02122">
    <property type="entry name" value="TRAP_TAXI"/>
    <property type="match status" value="1"/>
</dbReference>
<dbReference type="SUPFAM" id="SSF53850">
    <property type="entry name" value="Periplasmic binding protein-like II"/>
    <property type="match status" value="1"/>
</dbReference>
<protein>
    <submittedName>
        <fullName evidence="2">TRAP transporter solute receptor, TAXI family</fullName>
    </submittedName>
</protein>
<keyword evidence="1" id="KW-0732">Signal</keyword>
<dbReference type="CDD" id="cd13568">
    <property type="entry name" value="PBP2_TAXI_TRAP_like_3"/>
    <property type="match status" value="1"/>
</dbReference>
<dbReference type="EMBL" id="CP003985">
    <property type="protein sequence ID" value="AGF79379.1"/>
    <property type="molecule type" value="Genomic_DNA"/>
</dbReference>
<dbReference type="eggNOG" id="COG2358">
    <property type="taxonomic scope" value="Bacteria"/>
</dbReference>
<accession>M1NII4</accession>
<dbReference type="InterPro" id="IPR011852">
    <property type="entry name" value="TRAP_TAXI"/>
</dbReference>
<evidence type="ECO:0000256" key="1">
    <source>
        <dbReference type="SAM" id="SignalP"/>
    </source>
</evidence>
<gene>
    <name evidence="2" type="ordered locus">UWK_02848</name>
</gene>
<dbReference type="RefSeq" id="WP_015405065.1">
    <property type="nucleotide sequence ID" value="NC_020304.1"/>
</dbReference>
<feature type="signal peptide" evidence="1">
    <location>
        <begin position="1"/>
        <end position="24"/>
    </location>
</feature>
<evidence type="ECO:0000313" key="2">
    <source>
        <dbReference type="EMBL" id="AGF79379.1"/>
    </source>
</evidence>
<feature type="chain" id="PRO_5004016497" evidence="1">
    <location>
        <begin position="25"/>
        <end position="322"/>
    </location>
</feature>
<dbReference type="PATRIC" id="fig|1167006.5.peg.3076"/>
<dbReference type="STRING" id="1167006.UWK_02848"/>
<dbReference type="Pfam" id="PF16868">
    <property type="entry name" value="NMT1_3"/>
    <property type="match status" value="1"/>
</dbReference>
<keyword evidence="2" id="KW-0675">Receptor</keyword>
<name>M1NII4_DESSD</name>
<dbReference type="OrthoDB" id="9780180at2"/>
<dbReference type="PANTHER" id="PTHR42941:SF1">
    <property type="entry name" value="SLL1037 PROTEIN"/>
    <property type="match status" value="1"/>
</dbReference>
<sequence length="322" mass="35078">MKCISRIIICCTFTLTLASSPSSAEQQFVTVGTGGMTSIYYPTGRAICGLVNKSRKEHGVHCLAESTGGSVYNLNTIASGEFDMGIAQSDLLNHAYNGTSKFKKEGPNTKLRTIFSIYPEPFTVVARSDSGIKDFKDLKGKRVNIGNPGSGQRGTMEALMDAVNWTNADFKLALELRSSEQSKALCENKVDAMVFTVGHPNQSIKEASTLCDAVMVSVEVPEVDKLVAENEYYRKAIVPGGMYRGTDTDIPTFGVDATLVSSSDVPVDIIYNVVKAVFENFDQFRKSEPAFANLKKEDMIKNGLSAPLHDGAVKYYREVGLM</sequence>
<organism evidence="2 3">
    <name type="scientific">Desulfocapsa sulfexigens (strain DSM 10523 / SB164P1)</name>
    <dbReference type="NCBI Taxonomy" id="1167006"/>
    <lineage>
        <taxon>Bacteria</taxon>
        <taxon>Pseudomonadati</taxon>
        <taxon>Thermodesulfobacteriota</taxon>
        <taxon>Desulfobulbia</taxon>
        <taxon>Desulfobulbales</taxon>
        <taxon>Desulfocapsaceae</taxon>
        <taxon>Desulfocapsa</taxon>
    </lineage>
</organism>
<keyword evidence="3" id="KW-1185">Reference proteome</keyword>
<reference evidence="3" key="1">
    <citation type="journal article" date="2013" name="Stand. Genomic Sci.">
        <title>Complete genome sequence of Desulfocapsa sulfexigens, a marine deltaproteobacterium specialized in disproportionating inorganic sulfur compounds.</title>
        <authorList>
            <person name="Finster K.W."/>
            <person name="Kjeldsen K.U."/>
            <person name="Kube M."/>
            <person name="Reinhardt R."/>
            <person name="Mussmann M."/>
            <person name="Amann R."/>
            <person name="Schreiber L."/>
        </authorList>
    </citation>
    <scope>NUCLEOTIDE SEQUENCE [LARGE SCALE GENOMIC DNA]</scope>
    <source>
        <strain evidence="3">DSM 10523 / SB164P1</strain>
    </source>
</reference>
<dbReference type="Proteomes" id="UP000011721">
    <property type="component" value="Chromosome"/>
</dbReference>
<dbReference type="HOGENOM" id="CLU_033215_0_1_7"/>
<evidence type="ECO:0000313" key="3">
    <source>
        <dbReference type="Proteomes" id="UP000011721"/>
    </source>
</evidence>